<dbReference type="InterPro" id="IPR036217">
    <property type="entry name" value="MethylDNA_cys_MeTrfase_DNAb"/>
</dbReference>
<comment type="catalytic activity">
    <reaction evidence="1 9">
        <text>a 4-O-methyl-thymidine in DNA + L-cysteinyl-[protein] = a thymidine in DNA + S-methyl-L-cysteinyl-[protein]</text>
        <dbReference type="Rhea" id="RHEA:53428"/>
        <dbReference type="Rhea" id="RHEA-COMP:10131"/>
        <dbReference type="Rhea" id="RHEA-COMP:10132"/>
        <dbReference type="Rhea" id="RHEA-COMP:13555"/>
        <dbReference type="Rhea" id="RHEA-COMP:13556"/>
        <dbReference type="ChEBI" id="CHEBI:29950"/>
        <dbReference type="ChEBI" id="CHEBI:82612"/>
        <dbReference type="ChEBI" id="CHEBI:137386"/>
        <dbReference type="ChEBI" id="CHEBI:137387"/>
        <dbReference type="EC" id="2.1.1.63"/>
    </reaction>
</comment>
<feature type="domain" description="Methylated-DNA-[protein]-cysteine S-methyltransferase DNA binding" evidence="10">
    <location>
        <begin position="78"/>
        <end position="158"/>
    </location>
</feature>
<dbReference type="RefSeq" id="WP_149788048.1">
    <property type="nucleotide sequence ID" value="NZ_FNIO01000003.1"/>
</dbReference>
<evidence type="ECO:0000256" key="6">
    <source>
        <dbReference type="ARBA" id="ARBA00022763"/>
    </source>
</evidence>
<evidence type="ECO:0000256" key="8">
    <source>
        <dbReference type="ARBA" id="ARBA00049348"/>
    </source>
</evidence>
<organism evidence="12 13">
    <name type="scientific">Lutimaribacter pacificus</name>
    <dbReference type="NCBI Taxonomy" id="391948"/>
    <lineage>
        <taxon>Bacteria</taxon>
        <taxon>Pseudomonadati</taxon>
        <taxon>Pseudomonadota</taxon>
        <taxon>Alphaproteobacteria</taxon>
        <taxon>Rhodobacterales</taxon>
        <taxon>Roseobacteraceae</taxon>
        <taxon>Lutimaribacter</taxon>
    </lineage>
</organism>
<protein>
    <recommendedName>
        <fullName evidence="9">Methylated-DNA--protein-cysteine methyltransferase</fullName>
        <ecNumber evidence="9">2.1.1.63</ecNumber>
    </recommendedName>
    <alternativeName>
        <fullName evidence="9">6-O-methylguanine-DNA methyltransferase</fullName>
        <shortName evidence="9">MGMT</shortName>
    </alternativeName>
    <alternativeName>
        <fullName evidence="9">O-6-methylguanine-DNA-alkyltransferase</fullName>
    </alternativeName>
</protein>
<dbReference type="SUPFAM" id="SSF46767">
    <property type="entry name" value="Methylated DNA-protein cysteine methyltransferase, C-terminal domain"/>
    <property type="match status" value="1"/>
</dbReference>
<comment type="similarity">
    <text evidence="2 9">Belongs to the MGMT family.</text>
</comment>
<evidence type="ECO:0000256" key="7">
    <source>
        <dbReference type="ARBA" id="ARBA00023204"/>
    </source>
</evidence>
<dbReference type="InterPro" id="IPR023546">
    <property type="entry name" value="MGMT"/>
</dbReference>
<comment type="function">
    <text evidence="9">Involved in the cellular defense against the biological effects of O6-methylguanine (O6-MeG) and O4-methylthymine (O4-MeT) in DNA. Repairs the methylated nucleobase in DNA by stoichiometrically transferring the methyl group to a cysteine residue in the enzyme. This is a suicide reaction: the enzyme is irreversibly inactivated.</text>
</comment>
<evidence type="ECO:0000256" key="9">
    <source>
        <dbReference type="HAMAP-Rule" id="MF_00772"/>
    </source>
</evidence>
<dbReference type="SUPFAM" id="SSF53155">
    <property type="entry name" value="Methylated DNA-protein cysteine methyltransferase domain"/>
    <property type="match status" value="1"/>
</dbReference>
<evidence type="ECO:0000256" key="4">
    <source>
        <dbReference type="ARBA" id="ARBA00022603"/>
    </source>
</evidence>
<dbReference type="EMBL" id="FQZZ01000002">
    <property type="protein sequence ID" value="SHJ92047.1"/>
    <property type="molecule type" value="Genomic_DNA"/>
</dbReference>
<keyword evidence="7 9" id="KW-0234">DNA repair</keyword>
<dbReference type="EC" id="2.1.1.63" evidence="9"/>
<evidence type="ECO:0000256" key="5">
    <source>
        <dbReference type="ARBA" id="ARBA00022679"/>
    </source>
</evidence>
<evidence type="ECO:0000313" key="13">
    <source>
        <dbReference type="Proteomes" id="UP000324252"/>
    </source>
</evidence>
<dbReference type="PANTHER" id="PTHR10815">
    <property type="entry name" value="METHYLATED-DNA--PROTEIN-CYSTEINE METHYLTRANSFERASE"/>
    <property type="match status" value="1"/>
</dbReference>
<keyword evidence="6 9" id="KW-0227">DNA damage</keyword>
<evidence type="ECO:0000259" key="10">
    <source>
        <dbReference type="Pfam" id="PF01035"/>
    </source>
</evidence>
<dbReference type="PANTHER" id="PTHR10815:SF5">
    <property type="entry name" value="METHYLATED-DNA--PROTEIN-CYSTEINE METHYLTRANSFERASE"/>
    <property type="match status" value="1"/>
</dbReference>
<reference evidence="12 13" key="1">
    <citation type="submission" date="2016-11" db="EMBL/GenBank/DDBJ databases">
        <authorList>
            <person name="Varghese N."/>
            <person name="Submissions S."/>
        </authorList>
    </citation>
    <scope>NUCLEOTIDE SEQUENCE [LARGE SCALE GENOMIC DNA]</scope>
    <source>
        <strain evidence="12 13">DSM 29620</strain>
    </source>
</reference>
<dbReference type="Pfam" id="PF02870">
    <property type="entry name" value="Methyltransf_1N"/>
    <property type="match status" value="1"/>
</dbReference>
<comment type="catalytic activity">
    <reaction evidence="8 9">
        <text>a 6-O-methyl-2'-deoxyguanosine in DNA + L-cysteinyl-[protein] = S-methyl-L-cysteinyl-[protein] + a 2'-deoxyguanosine in DNA</text>
        <dbReference type="Rhea" id="RHEA:24000"/>
        <dbReference type="Rhea" id="RHEA-COMP:10131"/>
        <dbReference type="Rhea" id="RHEA-COMP:10132"/>
        <dbReference type="Rhea" id="RHEA-COMP:11367"/>
        <dbReference type="Rhea" id="RHEA-COMP:11368"/>
        <dbReference type="ChEBI" id="CHEBI:29950"/>
        <dbReference type="ChEBI" id="CHEBI:82612"/>
        <dbReference type="ChEBI" id="CHEBI:85445"/>
        <dbReference type="ChEBI" id="CHEBI:85448"/>
        <dbReference type="EC" id="2.1.1.63"/>
    </reaction>
</comment>
<evidence type="ECO:0000259" key="11">
    <source>
        <dbReference type="Pfam" id="PF02870"/>
    </source>
</evidence>
<dbReference type="OrthoDB" id="9802228at2"/>
<keyword evidence="5 9" id="KW-0808">Transferase</keyword>
<dbReference type="InterPro" id="IPR036388">
    <property type="entry name" value="WH-like_DNA-bd_sf"/>
</dbReference>
<dbReference type="GO" id="GO:0006307">
    <property type="term" value="P:DNA alkylation repair"/>
    <property type="evidence" value="ECO:0007669"/>
    <property type="project" value="UniProtKB-UniRule"/>
</dbReference>
<dbReference type="Pfam" id="PF01035">
    <property type="entry name" value="DNA_binding_1"/>
    <property type="match status" value="1"/>
</dbReference>
<dbReference type="GO" id="GO:0005737">
    <property type="term" value="C:cytoplasm"/>
    <property type="evidence" value="ECO:0007669"/>
    <property type="project" value="UniProtKB-SubCell"/>
</dbReference>
<proteinExistence type="inferred from homology"/>
<feature type="domain" description="Methylguanine DNA methyltransferase ribonuclease-like" evidence="11">
    <location>
        <begin position="4"/>
        <end position="73"/>
    </location>
</feature>
<comment type="subcellular location">
    <subcellularLocation>
        <location evidence="9">Cytoplasm</location>
    </subcellularLocation>
</comment>
<dbReference type="PROSITE" id="PS00374">
    <property type="entry name" value="MGMT"/>
    <property type="match status" value="1"/>
</dbReference>
<comment type="miscellaneous">
    <text evidence="9">This enzyme catalyzes only one turnover and therefore is not strictly catalytic. According to one definition, an enzyme is a biocatalyst that acts repeatedly and over many reaction cycles.</text>
</comment>
<dbReference type="HAMAP" id="MF_00772">
    <property type="entry name" value="OGT"/>
    <property type="match status" value="1"/>
</dbReference>
<dbReference type="NCBIfam" id="TIGR00589">
    <property type="entry name" value="ogt"/>
    <property type="match status" value="1"/>
</dbReference>
<dbReference type="Proteomes" id="UP000324252">
    <property type="component" value="Unassembled WGS sequence"/>
</dbReference>
<name>A0A1H0GUG7_9RHOB</name>
<evidence type="ECO:0000256" key="2">
    <source>
        <dbReference type="ARBA" id="ARBA00008711"/>
    </source>
</evidence>
<dbReference type="AlphaFoldDB" id="A0A1H0GUG7"/>
<dbReference type="InterPro" id="IPR014048">
    <property type="entry name" value="MethylDNA_cys_MeTrfase_DNA-bd"/>
</dbReference>
<dbReference type="InterPro" id="IPR008332">
    <property type="entry name" value="MethylG_MeTrfase_N"/>
</dbReference>
<accession>A0A1H0GUG7</accession>
<evidence type="ECO:0000313" key="12">
    <source>
        <dbReference type="EMBL" id="SHJ92047.1"/>
    </source>
</evidence>
<dbReference type="GO" id="GO:0003908">
    <property type="term" value="F:methylated-DNA-[protein]-cysteine S-methyltransferase activity"/>
    <property type="evidence" value="ECO:0007669"/>
    <property type="project" value="UniProtKB-UniRule"/>
</dbReference>
<feature type="active site" description="Nucleophile; methyl group acceptor" evidence="9">
    <location>
        <position position="129"/>
    </location>
</feature>
<dbReference type="GO" id="GO:0032259">
    <property type="term" value="P:methylation"/>
    <property type="evidence" value="ECO:0007669"/>
    <property type="project" value="UniProtKB-KW"/>
</dbReference>
<gene>
    <name evidence="12" type="ORF">SAMN05444142_102386</name>
</gene>
<dbReference type="InterPro" id="IPR036631">
    <property type="entry name" value="MGMT_N_sf"/>
</dbReference>
<keyword evidence="3 9" id="KW-0963">Cytoplasm</keyword>
<dbReference type="InterPro" id="IPR001497">
    <property type="entry name" value="MethylDNA_cys_MeTrfase_AS"/>
</dbReference>
<keyword evidence="13" id="KW-1185">Reference proteome</keyword>
<dbReference type="CDD" id="cd06445">
    <property type="entry name" value="ATase"/>
    <property type="match status" value="1"/>
</dbReference>
<keyword evidence="4 9" id="KW-0489">Methyltransferase</keyword>
<evidence type="ECO:0000256" key="1">
    <source>
        <dbReference type="ARBA" id="ARBA00001286"/>
    </source>
</evidence>
<dbReference type="Gene3D" id="1.10.10.10">
    <property type="entry name" value="Winged helix-like DNA-binding domain superfamily/Winged helix DNA-binding domain"/>
    <property type="match status" value="1"/>
</dbReference>
<dbReference type="FunFam" id="1.10.10.10:FF:000214">
    <property type="entry name" value="Methylated-DNA--protein-cysteine methyltransferase"/>
    <property type="match status" value="1"/>
</dbReference>
<sequence>MSGLYYTHIASPVGQLLVAGTGDALHFLSFPSGHKAFGPRADWRQADAPFREVARQLDAYFAGDLQRFDLPLHLSGTAFQNSVWRYLADIPFGDTRSYGQIAAELGRPKASRAVGAANGNNPLPVILPCHRVLGADGSLTGFGGGIPVKEFLLRHEGVLPRNRGSATRLFNGFS</sequence>
<evidence type="ECO:0000256" key="3">
    <source>
        <dbReference type="ARBA" id="ARBA00022490"/>
    </source>
</evidence>
<dbReference type="Gene3D" id="3.30.160.70">
    <property type="entry name" value="Methylated DNA-protein cysteine methyltransferase domain"/>
    <property type="match status" value="1"/>
</dbReference>